<dbReference type="Proteomes" id="UP000662747">
    <property type="component" value="Chromosome"/>
</dbReference>
<organism evidence="5 6">
    <name type="scientific">Pyxidicoccus parkwayensis</name>
    <dbReference type="NCBI Taxonomy" id="2813578"/>
    <lineage>
        <taxon>Bacteria</taxon>
        <taxon>Pseudomonadati</taxon>
        <taxon>Myxococcota</taxon>
        <taxon>Myxococcia</taxon>
        <taxon>Myxococcales</taxon>
        <taxon>Cystobacterineae</taxon>
        <taxon>Myxococcaceae</taxon>
        <taxon>Pyxidicoccus</taxon>
    </lineage>
</organism>
<dbReference type="SUPFAM" id="SSF46689">
    <property type="entry name" value="Homeodomain-like"/>
    <property type="match status" value="1"/>
</dbReference>
<reference evidence="5 6" key="1">
    <citation type="submission" date="2021-02" db="EMBL/GenBank/DDBJ databases">
        <title>De Novo genome assembly of isolated myxobacteria.</title>
        <authorList>
            <person name="Stevens D.C."/>
        </authorList>
    </citation>
    <scope>NUCLEOTIDE SEQUENCE [LARGE SCALE GENOMIC DNA]</scope>
    <source>
        <strain evidence="6">SCPEA02</strain>
    </source>
</reference>
<dbReference type="SMART" id="SM00342">
    <property type="entry name" value="HTH_ARAC"/>
    <property type="match status" value="1"/>
</dbReference>
<evidence type="ECO:0000256" key="2">
    <source>
        <dbReference type="ARBA" id="ARBA00023125"/>
    </source>
</evidence>
<proteinExistence type="predicted"/>
<dbReference type="InterPro" id="IPR018060">
    <property type="entry name" value="HTH_AraC"/>
</dbReference>
<evidence type="ECO:0000256" key="1">
    <source>
        <dbReference type="ARBA" id="ARBA00023015"/>
    </source>
</evidence>
<sequence>MAFTIIVLEGAFAAGVAATLDMLQAARTLGDRSLSFEVCSVDGGPVPLSSHVSIETSRLRTGARDDRTTWVIPGLGTTHAAAVRARLARPDALKLSKAIARHVSRGGRVAASCSAVFLLQQAGVLAQRRATTTWWLARLLAEMDGECTVDANAMVCADGPVITAGAAFAQTDLMLHLLRERCGARLVDLLARTLLLDGRQAQAKYVAPELLANGDALIGRITSEIEAHFPNPPSVARLASRLGMTERTLSRHVHRVTGRSTLALVHSVKLRRAQTLLQSTRMSVDDVAAEVGYQDAGALRRLLKKLGGGSPRALRSAS</sequence>
<keyword evidence="6" id="KW-1185">Reference proteome</keyword>
<gene>
    <name evidence="5" type="ORF">JY651_33270</name>
</gene>
<accession>A0ABX7NN80</accession>
<keyword evidence="3" id="KW-0804">Transcription</keyword>
<dbReference type="PROSITE" id="PS01124">
    <property type="entry name" value="HTH_ARAC_FAMILY_2"/>
    <property type="match status" value="1"/>
</dbReference>
<keyword evidence="2" id="KW-0238">DNA-binding</keyword>
<evidence type="ECO:0000256" key="3">
    <source>
        <dbReference type="ARBA" id="ARBA00023163"/>
    </source>
</evidence>
<dbReference type="InterPro" id="IPR002818">
    <property type="entry name" value="DJ-1/PfpI"/>
</dbReference>
<evidence type="ECO:0000313" key="6">
    <source>
        <dbReference type="Proteomes" id="UP000662747"/>
    </source>
</evidence>
<dbReference type="InterPro" id="IPR009057">
    <property type="entry name" value="Homeodomain-like_sf"/>
</dbReference>
<dbReference type="InterPro" id="IPR029062">
    <property type="entry name" value="Class_I_gatase-like"/>
</dbReference>
<keyword evidence="1" id="KW-0805">Transcription regulation</keyword>
<protein>
    <submittedName>
        <fullName evidence="5">Helix-turn-helix domain-containing protein</fullName>
    </submittedName>
</protein>
<dbReference type="PANTHER" id="PTHR43280:SF2">
    <property type="entry name" value="HTH-TYPE TRANSCRIPTIONAL REGULATOR EXSA"/>
    <property type="match status" value="1"/>
</dbReference>
<feature type="domain" description="HTH araC/xylS-type" evidence="4">
    <location>
        <begin position="219"/>
        <end position="317"/>
    </location>
</feature>
<dbReference type="Gene3D" id="1.10.10.60">
    <property type="entry name" value="Homeodomain-like"/>
    <property type="match status" value="1"/>
</dbReference>
<dbReference type="Gene3D" id="3.40.50.880">
    <property type="match status" value="1"/>
</dbReference>
<dbReference type="RefSeq" id="WP_206721699.1">
    <property type="nucleotide sequence ID" value="NZ_CP071090.1"/>
</dbReference>
<evidence type="ECO:0000313" key="5">
    <source>
        <dbReference type="EMBL" id="QSQ20118.1"/>
    </source>
</evidence>
<dbReference type="Pfam" id="PF12833">
    <property type="entry name" value="HTH_18"/>
    <property type="match status" value="1"/>
</dbReference>
<evidence type="ECO:0000259" key="4">
    <source>
        <dbReference type="PROSITE" id="PS01124"/>
    </source>
</evidence>
<dbReference type="Pfam" id="PF01965">
    <property type="entry name" value="DJ-1_PfpI"/>
    <property type="match status" value="1"/>
</dbReference>
<name>A0ABX7NN80_9BACT</name>
<dbReference type="EMBL" id="CP071090">
    <property type="protein sequence ID" value="QSQ20118.1"/>
    <property type="molecule type" value="Genomic_DNA"/>
</dbReference>
<dbReference type="SUPFAM" id="SSF52317">
    <property type="entry name" value="Class I glutamine amidotransferase-like"/>
    <property type="match status" value="1"/>
</dbReference>
<dbReference type="PANTHER" id="PTHR43280">
    <property type="entry name" value="ARAC-FAMILY TRANSCRIPTIONAL REGULATOR"/>
    <property type="match status" value="1"/>
</dbReference>